<evidence type="ECO:0000259" key="2">
    <source>
        <dbReference type="Pfam" id="PF07282"/>
    </source>
</evidence>
<keyword evidence="4" id="KW-1185">Reference proteome</keyword>
<dbReference type="GO" id="GO:0003677">
    <property type="term" value="F:DNA binding"/>
    <property type="evidence" value="ECO:0007669"/>
    <property type="project" value="UniProtKB-KW"/>
</dbReference>
<dbReference type="Pfam" id="PF07282">
    <property type="entry name" value="Cas12f1-like_TNB"/>
    <property type="match status" value="1"/>
</dbReference>
<dbReference type="PANTHER" id="PTHR36172">
    <property type="match status" value="1"/>
</dbReference>
<dbReference type="PANTHER" id="PTHR36172:SF1">
    <property type="entry name" value="RESOLVASE-RELATED"/>
    <property type="match status" value="1"/>
</dbReference>
<dbReference type="InterPro" id="IPR051491">
    <property type="entry name" value="Recombinase/Transposase-rel"/>
</dbReference>
<reference evidence="3 4" key="1">
    <citation type="submission" date="2018-07" db="EMBL/GenBank/DDBJ databases">
        <title>The complete nuclear genome of the prasinophyte Chloropicon primus (CCMP1205).</title>
        <authorList>
            <person name="Pombert J.-F."/>
            <person name="Otis C."/>
            <person name="Turmel M."/>
            <person name="Lemieux C."/>
        </authorList>
    </citation>
    <scope>NUCLEOTIDE SEQUENCE [LARGE SCALE GENOMIC DNA]</scope>
    <source>
        <strain evidence="3 4">CCMP1205</strain>
    </source>
</reference>
<feature type="domain" description="Cas12f1-like TNB" evidence="2">
    <location>
        <begin position="7"/>
        <end position="72"/>
    </location>
</feature>
<dbReference type="Proteomes" id="UP000316726">
    <property type="component" value="Chromosome 13"/>
</dbReference>
<sequence>MLLTLRHYALRTYLASKVLLRGSELAIVTEEYTSKTCGRCGHIKKNLGGAKVYKCQEYGFKCGRDDNGARNILLKHLREPQEV</sequence>
<proteinExistence type="predicted"/>
<protein>
    <submittedName>
        <fullName evidence="3">Putative IS605 transposase</fullName>
    </submittedName>
</protein>
<dbReference type="OrthoDB" id="2556737at2759"/>
<organism evidence="3 4">
    <name type="scientific">Chloropicon primus</name>
    <dbReference type="NCBI Taxonomy" id="1764295"/>
    <lineage>
        <taxon>Eukaryota</taxon>
        <taxon>Viridiplantae</taxon>
        <taxon>Chlorophyta</taxon>
        <taxon>Chloropicophyceae</taxon>
        <taxon>Chloropicales</taxon>
        <taxon>Chloropicaceae</taxon>
        <taxon>Chloropicon</taxon>
    </lineage>
</organism>
<dbReference type="EMBL" id="CP031046">
    <property type="protein sequence ID" value="QDZ24452.1"/>
    <property type="molecule type" value="Genomic_DNA"/>
</dbReference>
<dbReference type="InterPro" id="IPR010095">
    <property type="entry name" value="Cas12f1-like_TNB"/>
</dbReference>
<keyword evidence="1" id="KW-0238">DNA-binding</keyword>
<gene>
    <name evidence="3" type="ORF">A3770_13p69700</name>
</gene>
<evidence type="ECO:0000313" key="4">
    <source>
        <dbReference type="Proteomes" id="UP000316726"/>
    </source>
</evidence>
<dbReference type="AlphaFoldDB" id="A0A5B8MY17"/>
<evidence type="ECO:0000256" key="1">
    <source>
        <dbReference type="ARBA" id="ARBA00023125"/>
    </source>
</evidence>
<name>A0A5B8MY17_9CHLO</name>
<accession>A0A5B8MY17</accession>
<evidence type="ECO:0000313" key="3">
    <source>
        <dbReference type="EMBL" id="QDZ24452.1"/>
    </source>
</evidence>